<proteinExistence type="predicted"/>
<dbReference type="Proteomes" id="UP000005365">
    <property type="component" value="Unassembled WGS sequence"/>
</dbReference>
<evidence type="ECO:0000313" key="2">
    <source>
        <dbReference type="Proteomes" id="UP000005365"/>
    </source>
</evidence>
<organism evidence="1 2">
    <name type="scientific">Neisseria sicca ATCC 29256</name>
    <dbReference type="NCBI Taxonomy" id="547045"/>
    <lineage>
        <taxon>Bacteria</taxon>
        <taxon>Pseudomonadati</taxon>
        <taxon>Pseudomonadota</taxon>
        <taxon>Betaproteobacteria</taxon>
        <taxon>Neisseriales</taxon>
        <taxon>Neisseriaceae</taxon>
        <taxon>Neisseria</taxon>
    </lineage>
</organism>
<gene>
    <name evidence="1" type="ORF">NEISICOT_00363</name>
</gene>
<accession>C6M1I0</accession>
<name>C6M1I0_NEISI</name>
<evidence type="ECO:0000313" key="1">
    <source>
        <dbReference type="EMBL" id="EET45657.1"/>
    </source>
</evidence>
<dbReference type="AlphaFoldDB" id="C6M1I0"/>
<reference evidence="1" key="1">
    <citation type="submission" date="2009-07" db="EMBL/GenBank/DDBJ databases">
        <authorList>
            <person name="Weinstock G."/>
            <person name="Sodergren E."/>
            <person name="Clifton S."/>
            <person name="Fulton L."/>
            <person name="Fulton B."/>
            <person name="Courtney L."/>
            <person name="Fronick C."/>
            <person name="Harrison M."/>
            <person name="Strong C."/>
            <person name="Farmer C."/>
            <person name="Delahaunty K."/>
            <person name="Markovic C."/>
            <person name="Hall O."/>
            <person name="Minx P."/>
            <person name="Tomlinson C."/>
            <person name="Mitreva M."/>
            <person name="Nelson J."/>
            <person name="Hou S."/>
            <person name="Wollam A."/>
            <person name="Pepin K.H."/>
            <person name="Johnson M."/>
            <person name="Bhonagiri V."/>
            <person name="Nash W.E."/>
            <person name="Warren W."/>
            <person name="Chinwalla A."/>
            <person name="Mardis E.R."/>
            <person name="Wilson R.K."/>
        </authorList>
    </citation>
    <scope>NUCLEOTIDE SEQUENCE [LARGE SCALE GENOMIC DNA]</scope>
    <source>
        <strain evidence="1">ATCC 29256</strain>
    </source>
</reference>
<dbReference type="EMBL" id="ACKO02000002">
    <property type="protein sequence ID" value="EET45657.1"/>
    <property type="molecule type" value="Genomic_DNA"/>
</dbReference>
<sequence length="45" mass="5319">MGCPFDGRVSPKYGVGWRPYYIVDCREWAKGRLKPKLVFRRPFSV</sequence>
<keyword evidence="2" id="KW-1185">Reference proteome</keyword>
<comment type="caution">
    <text evidence="1">The sequence shown here is derived from an EMBL/GenBank/DDBJ whole genome shotgun (WGS) entry which is preliminary data.</text>
</comment>
<protein>
    <submittedName>
        <fullName evidence="1">Uncharacterized protein</fullName>
    </submittedName>
</protein>